<feature type="transmembrane region" description="Helical" evidence="6">
    <location>
        <begin position="388"/>
        <end position="412"/>
    </location>
</feature>
<feature type="transmembrane region" description="Helical" evidence="6">
    <location>
        <begin position="783"/>
        <end position="806"/>
    </location>
</feature>
<feature type="domain" description="ABC3 transporter permease C-terminal" evidence="7">
    <location>
        <begin position="300"/>
        <end position="417"/>
    </location>
</feature>
<dbReference type="AlphaFoldDB" id="A0A1S2VAT0"/>
<feature type="transmembrane region" description="Helical" evidence="6">
    <location>
        <begin position="697"/>
        <end position="721"/>
    </location>
</feature>
<evidence type="ECO:0000256" key="2">
    <source>
        <dbReference type="ARBA" id="ARBA00022475"/>
    </source>
</evidence>
<evidence type="ECO:0000256" key="6">
    <source>
        <dbReference type="SAM" id="Phobius"/>
    </source>
</evidence>
<accession>A0A1S2VAT0</accession>
<evidence type="ECO:0008006" key="11">
    <source>
        <dbReference type="Google" id="ProtNLM"/>
    </source>
</evidence>
<feature type="transmembrane region" description="Helical" evidence="6">
    <location>
        <begin position="733"/>
        <end position="763"/>
    </location>
</feature>
<evidence type="ECO:0000256" key="3">
    <source>
        <dbReference type="ARBA" id="ARBA00022692"/>
    </source>
</evidence>
<dbReference type="InterPro" id="IPR003838">
    <property type="entry name" value="ABC3_permease_C"/>
</dbReference>
<feature type="domain" description="MacB-like periplasmic core" evidence="8">
    <location>
        <begin position="20"/>
        <end position="244"/>
    </location>
</feature>
<dbReference type="InterPro" id="IPR050250">
    <property type="entry name" value="Macrolide_Exporter_MacB"/>
</dbReference>
<feature type="transmembrane region" description="Helical" evidence="6">
    <location>
        <begin position="21"/>
        <end position="42"/>
    </location>
</feature>
<keyword evidence="10" id="KW-1185">Reference proteome</keyword>
<feature type="domain" description="ABC3 transporter permease C-terminal" evidence="7">
    <location>
        <begin position="701"/>
        <end position="812"/>
    </location>
</feature>
<dbReference type="PANTHER" id="PTHR30572:SF18">
    <property type="entry name" value="ABC-TYPE MACROLIDE FAMILY EXPORT SYSTEM PERMEASE COMPONENT 2"/>
    <property type="match status" value="1"/>
</dbReference>
<keyword evidence="4 6" id="KW-1133">Transmembrane helix</keyword>
<dbReference type="Pfam" id="PF12704">
    <property type="entry name" value="MacB_PCD"/>
    <property type="match status" value="2"/>
</dbReference>
<dbReference type="EMBL" id="MORL01000037">
    <property type="protein sequence ID" value="OIN55769.1"/>
    <property type="molecule type" value="Genomic_DNA"/>
</dbReference>
<dbReference type="Pfam" id="PF02687">
    <property type="entry name" value="FtsX"/>
    <property type="match status" value="2"/>
</dbReference>
<organism evidence="9 10">
    <name type="scientific">Arsenicibacter rosenii</name>
    <dbReference type="NCBI Taxonomy" id="1750698"/>
    <lineage>
        <taxon>Bacteria</taxon>
        <taxon>Pseudomonadati</taxon>
        <taxon>Bacteroidota</taxon>
        <taxon>Cytophagia</taxon>
        <taxon>Cytophagales</taxon>
        <taxon>Spirosomataceae</taxon>
        <taxon>Arsenicibacter</taxon>
    </lineage>
</organism>
<evidence type="ECO:0000256" key="4">
    <source>
        <dbReference type="ARBA" id="ARBA00022989"/>
    </source>
</evidence>
<dbReference type="Proteomes" id="UP000181790">
    <property type="component" value="Unassembled WGS sequence"/>
</dbReference>
<reference evidence="9 10" key="1">
    <citation type="submission" date="2016-10" db="EMBL/GenBank/DDBJ databases">
        <title>Arsenicibacter rosenii gen. nov., sp. nov., an efficient arsenic-methylating bacterium isolated from an arsenic-contaminated paddy soil.</title>
        <authorList>
            <person name="Huang K."/>
        </authorList>
    </citation>
    <scope>NUCLEOTIDE SEQUENCE [LARGE SCALE GENOMIC DNA]</scope>
    <source>
        <strain evidence="9 10">SM-1</strain>
    </source>
</reference>
<protein>
    <recommendedName>
        <fullName evidence="11">Cell division protein FtsX</fullName>
    </recommendedName>
</protein>
<name>A0A1S2VAT0_9BACT</name>
<dbReference type="InterPro" id="IPR025857">
    <property type="entry name" value="MacB_PCD"/>
</dbReference>
<dbReference type="GO" id="GO:0022857">
    <property type="term" value="F:transmembrane transporter activity"/>
    <property type="evidence" value="ECO:0007669"/>
    <property type="project" value="TreeGrafter"/>
</dbReference>
<gene>
    <name evidence="9" type="ORF">BLX24_28290</name>
</gene>
<keyword evidence="2" id="KW-1003">Cell membrane</keyword>
<feature type="transmembrane region" description="Helical" evidence="6">
    <location>
        <begin position="293"/>
        <end position="316"/>
    </location>
</feature>
<feature type="transmembrane region" description="Helical" evidence="6">
    <location>
        <begin position="438"/>
        <end position="457"/>
    </location>
</feature>
<evidence type="ECO:0000313" key="10">
    <source>
        <dbReference type="Proteomes" id="UP000181790"/>
    </source>
</evidence>
<feature type="transmembrane region" description="Helical" evidence="6">
    <location>
        <begin position="345"/>
        <end position="368"/>
    </location>
</feature>
<keyword evidence="3 6" id="KW-0812">Transmembrane</keyword>
<evidence type="ECO:0000259" key="8">
    <source>
        <dbReference type="Pfam" id="PF12704"/>
    </source>
</evidence>
<comment type="caution">
    <text evidence="9">The sequence shown here is derived from an EMBL/GenBank/DDBJ whole genome shotgun (WGS) entry which is preliminary data.</text>
</comment>
<evidence type="ECO:0000256" key="1">
    <source>
        <dbReference type="ARBA" id="ARBA00004651"/>
    </source>
</evidence>
<feature type="domain" description="MacB-like periplasmic core" evidence="8">
    <location>
        <begin position="444"/>
        <end position="623"/>
    </location>
</feature>
<keyword evidence="5 6" id="KW-0472">Membrane</keyword>
<evidence type="ECO:0000256" key="5">
    <source>
        <dbReference type="ARBA" id="ARBA00023136"/>
    </source>
</evidence>
<dbReference type="PANTHER" id="PTHR30572">
    <property type="entry name" value="MEMBRANE COMPONENT OF TRANSPORTER-RELATED"/>
    <property type="match status" value="1"/>
</dbReference>
<dbReference type="GO" id="GO:0005886">
    <property type="term" value="C:plasma membrane"/>
    <property type="evidence" value="ECO:0007669"/>
    <property type="project" value="UniProtKB-SubCell"/>
</dbReference>
<evidence type="ECO:0000259" key="7">
    <source>
        <dbReference type="Pfam" id="PF02687"/>
    </source>
</evidence>
<evidence type="ECO:0000313" key="9">
    <source>
        <dbReference type="EMBL" id="OIN55769.1"/>
    </source>
</evidence>
<comment type="subcellular location">
    <subcellularLocation>
        <location evidence="1">Cell membrane</location>
        <topology evidence="1">Multi-pass membrane protein</topology>
    </subcellularLocation>
</comment>
<sequence length="820" mass="91423">MFRNHVKIALRSLSRHKLYTSLNIAGLAFGLTCFLLIGLYLFDELTFDQQHSKQARIYRAIQYTKTPADEVTVAASSYNVSEQSPRHISDIENTARLVRLGRANMTNPANNNAFQETVTLGNKGLLEVFDFETLDGDGKSALNEPNSVVMTEAFAQRLFQTSDVVGKTVSLDFIPDKALTITAVLKNHPRNSSFDFNYLLSEETLNHLPRFQQQTSDWLSQSYQTFFLLKEQADPAIAAQKINALLAANAKPEPGTQVRYSLQPLADMHLYSQHITDGARNGNVQSMVRGTLLYIRIFAIVALFVLLIACINYMNLATARAANRSKEIGVRKANGAFRSHLIGQFLTESLVVTAVAFLLAILAVNLVLPAFNEFTGKDLSLGFRTDYRIWLLAVTALVITSLLSGSYPAFLLSRFSPLLLLKSVRFSNKSDLSLRKSLVVFQFTISVVMMVSTIVLYRQVRFANNKDLGFKKDLLLVVDINSGKVRNGAATIQAEFGKLPSVEQVSVTSRVPGEWKNIPLVKIKQEGSTREPQIAYILGVDEQFNQTFAVRLLKGRNFAGLADSSSVILNETAAKALHIKEPSEQLIDIPAMAFGGSFMPVYETNQSFKVRVIGIVNDFHFQSIREKIAPMVLAYQRNPVTTIDYFTARVDGHDIPATLAAMNKIMTGIDPAHLLEYHFLDDQLALFYQEDQRRETMLIWVSLATIFIACLGLFGLATYAAEQRIKEIGVRKVLGASTFSLTALLSGDFLKLVLIANAIAFPVAWWATNKWLEEFAYHIEVEWWMFLVSGLAAIFIALLTVSYQAIKAAMVNPVKSLRSE</sequence>
<proteinExistence type="predicted"/>